<gene>
    <name evidence="2" type="ORF">LCGC14_0399590</name>
</gene>
<evidence type="ECO:0000313" key="2">
    <source>
        <dbReference type="EMBL" id="KKN73517.1"/>
    </source>
</evidence>
<dbReference type="EMBL" id="LAZR01000342">
    <property type="protein sequence ID" value="KKN73517.1"/>
    <property type="molecule type" value="Genomic_DNA"/>
</dbReference>
<proteinExistence type="predicted"/>
<sequence>MKGRGTRRQKKPPVRQTRTKQKDTAADDTLSGIPRKKMLRRVDRKNPGVLTVRGEYSEHGVWIVLMGGDFEVFVDAAGLPQAFRRRNSGRKVSGFAVPSINTIGMRWDESTRFWDAKNLDRGEFNRELINHLALAVRRCTLDEGAIAKSGDLVQIITDAADTLQRIAASSTEDPDRLKARADRLAGDLLVRLLAADLRKGSA</sequence>
<feature type="region of interest" description="Disordered" evidence="1">
    <location>
        <begin position="1"/>
        <end position="34"/>
    </location>
</feature>
<feature type="compositionally biased region" description="Basic residues" evidence="1">
    <location>
        <begin position="1"/>
        <end position="19"/>
    </location>
</feature>
<organism evidence="2">
    <name type="scientific">marine sediment metagenome</name>
    <dbReference type="NCBI Taxonomy" id="412755"/>
    <lineage>
        <taxon>unclassified sequences</taxon>
        <taxon>metagenomes</taxon>
        <taxon>ecological metagenomes</taxon>
    </lineage>
</organism>
<accession>A0A0F9TF89</accession>
<dbReference type="AlphaFoldDB" id="A0A0F9TF89"/>
<name>A0A0F9TF89_9ZZZZ</name>
<reference evidence="2" key="1">
    <citation type="journal article" date="2015" name="Nature">
        <title>Complex archaea that bridge the gap between prokaryotes and eukaryotes.</title>
        <authorList>
            <person name="Spang A."/>
            <person name="Saw J.H."/>
            <person name="Jorgensen S.L."/>
            <person name="Zaremba-Niedzwiedzka K."/>
            <person name="Martijn J."/>
            <person name="Lind A.E."/>
            <person name="van Eijk R."/>
            <person name="Schleper C."/>
            <person name="Guy L."/>
            <person name="Ettema T.J."/>
        </authorList>
    </citation>
    <scope>NUCLEOTIDE SEQUENCE</scope>
</reference>
<protein>
    <submittedName>
        <fullName evidence="2">Uncharacterized protein</fullName>
    </submittedName>
</protein>
<evidence type="ECO:0000256" key="1">
    <source>
        <dbReference type="SAM" id="MobiDB-lite"/>
    </source>
</evidence>
<comment type="caution">
    <text evidence="2">The sequence shown here is derived from an EMBL/GenBank/DDBJ whole genome shotgun (WGS) entry which is preliminary data.</text>
</comment>